<comment type="caution">
    <text evidence="1">The sequence shown here is derived from an EMBL/GenBank/DDBJ whole genome shotgun (WGS) entry which is preliminary data.</text>
</comment>
<protein>
    <submittedName>
        <fullName evidence="1">Uncharacterized protein</fullName>
    </submittedName>
</protein>
<evidence type="ECO:0000313" key="1">
    <source>
        <dbReference type="EMBL" id="KAI9902173.1"/>
    </source>
</evidence>
<name>A0ACC0V7J6_9HYPO</name>
<gene>
    <name evidence="1" type="ORF">N3K66_003990</name>
</gene>
<proteinExistence type="predicted"/>
<dbReference type="EMBL" id="CM047942">
    <property type="protein sequence ID" value="KAI9902173.1"/>
    <property type="molecule type" value="Genomic_DNA"/>
</dbReference>
<dbReference type="Proteomes" id="UP001163324">
    <property type="component" value="Chromosome 3"/>
</dbReference>
<organism evidence="1 2">
    <name type="scientific">Trichothecium roseum</name>
    <dbReference type="NCBI Taxonomy" id="47278"/>
    <lineage>
        <taxon>Eukaryota</taxon>
        <taxon>Fungi</taxon>
        <taxon>Dikarya</taxon>
        <taxon>Ascomycota</taxon>
        <taxon>Pezizomycotina</taxon>
        <taxon>Sordariomycetes</taxon>
        <taxon>Hypocreomycetidae</taxon>
        <taxon>Hypocreales</taxon>
        <taxon>Hypocreales incertae sedis</taxon>
        <taxon>Trichothecium</taxon>
    </lineage>
</organism>
<evidence type="ECO:0000313" key="2">
    <source>
        <dbReference type="Proteomes" id="UP001163324"/>
    </source>
</evidence>
<keyword evidence="2" id="KW-1185">Reference proteome</keyword>
<reference evidence="1" key="1">
    <citation type="submission" date="2022-10" db="EMBL/GenBank/DDBJ databases">
        <title>Complete Genome of Trichothecium roseum strain YXFP-22015, a Plant Pathogen Isolated from Citrus.</title>
        <authorList>
            <person name="Wang Y."/>
            <person name="Zhu L."/>
        </authorList>
    </citation>
    <scope>NUCLEOTIDE SEQUENCE</scope>
    <source>
        <strain evidence="1">YXFP-22015</strain>
    </source>
</reference>
<sequence length="496" mass="55537">MSEETAAEGPTQSRYGFTWKWSPLHPTESEIRSMLYSYDELASEALDRLDVLSPPTPSRPQSQSQTPSRSQSQDQTQAQAQPSDCPFSGQRDLYKLLQKHAGDDPVVGKLWDEVSTVPDWVDWDQLARGQEVVRQYYGQILLGLFFRSLVGGMSAWRVVETLSRTGGFGVAVCRRRLLETLQHYLDVVDDLAGLRPGGKGFVSSVRVRLLHASVRRRLLRLERSRPGYYDAASWGVPINDLHCAGTVSVYSTAVAWTALPMQGVRLSEAQTADYLALWRWVGHLLGAPVDFMATPARAKAMFESIIRSEIKPSQNSQIIANNILTAETGVPPLNASREYLCAAAHCLNGSELASDLGIDEPRPYYRLLVWLQCYTLLFFSWLYPYMPTSLQERRHRRYMRMGYEMVTNRKKGGIGEHTTFEFQYLPDIGKMTELGSWRKAVKAGRSETNWVVVACLLAGLVTGFAVVYAHLVVRDHGPGWIGLGPGSLGTSIRAWT</sequence>
<accession>A0ACC0V7J6</accession>